<reference evidence="7" key="1">
    <citation type="journal article" date="2019" name="bioRxiv">
        <title>The Genome of the Zebra Mussel, Dreissena polymorpha: A Resource for Invasive Species Research.</title>
        <authorList>
            <person name="McCartney M.A."/>
            <person name="Auch B."/>
            <person name="Kono T."/>
            <person name="Mallez S."/>
            <person name="Zhang Y."/>
            <person name="Obille A."/>
            <person name="Becker A."/>
            <person name="Abrahante J.E."/>
            <person name="Garbe J."/>
            <person name="Badalamenti J.P."/>
            <person name="Herman A."/>
            <person name="Mangelson H."/>
            <person name="Liachko I."/>
            <person name="Sullivan S."/>
            <person name="Sone E.D."/>
            <person name="Koren S."/>
            <person name="Silverstein K.A.T."/>
            <person name="Beckman K.B."/>
            <person name="Gohl D.M."/>
        </authorList>
    </citation>
    <scope>NUCLEOTIDE SEQUENCE</scope>
    <source>
        <strain evidence="7">Duluth1</strain>
        <tissue evidence="7">Whole animal</tissue>
    </source>
</reference>
<evidence type="ECO:0000313" key="7">
    <source>
        <dbReference type="EMBL" id="KAH3692459.1"/>
    </source>
</evidence>
<protein>
    <recommendedName>
        <fullName evidence="9">DUF4819 domain-containing protein</fullName>
    </recommendedName>
</protein>
<evidence type="ECO:0008006" key="9">
    <source>
        <dbReference type="Google" id="ProtNLM"/>
    </source>
</evidence>
<dbReference type="GO" id="GO:0000977">
    <property type="term" value="F:RNA polymerase II transcription regulatory region sequence-specific DNA binding"/>
    <property type="evidence" value="ECO:0007669"/>
    <property type="project" value="TreeGrafter"/>
</dbReference>
<feature type="compositionally biased region" description="Polar residues" evidence="6">
    <location>
        <begin position="26"/>
        <end position="49"/>
    </location>
</feature>
<accession>A0A9D3Y203</accession>
<evidence type="ECO:0000256" key="5">
    <source>
        <dbReference type="ARBA" id="ARBA00023242"/>
    </source>
</evidence>
<evidence type="ECO:0000256" key="6">
    <source>
        <dbReference type="SAM" id="MobiDB-lite"/>
    </source>
</evidence>
<proteinExistence type="predicted"/>
<keyword evidence="8" id="KW-1185">Reference proteome</keyword>
<evidence type="ECO:0000256" key="3">
    <source>
        <dbReference type="ARBA" id="ARBA00023125"/>
    </source>
</evidence>
<feature type="compositionally biased region" description="Polar residues" evidence="6">
    <location>
        <begin position="276"/>
        <end position="286"/>
    </location>
</feature>
<dbReference type="InterPro" id="IPR052412">
    <property type="entry name" value="CC-Dev_Transcription_Reg"/>
</dbReference>
<sequence>MPQPQTSILSHQHSLPGQHPHHVHYSENTLSPRLINPSPSITQNVSMERSSSDDEMGSEYFDSSGLSTPRSGSATPGSRSGQSFSDTKNRQPLKKRDMTRSVSAQSCDSRSSTPRSPSNMKYKKGDVVSMPSGIRKKFNGKQWRRLCSKEGCTKESQRRGFCSRHLSSSGKIPRSTQPYAQMVMKGDMKDGHIEWTDQQSSRDTDYDPNHGSEETEAAQMLVSLGNSRSTTPAFSPTPSSVCSLSPRKRHPSSPQSSQALRGISTAFTPISPHPNPNNVYMASPTRSWSSGTSNKSGSSSSEHISPITPRFPQQNVAVTNSAFQHPLQIDRTRAPNLSIINKELTKSNDSGIDVNTPKQLTKIVPSSPSGQASYGHSQLYGATFQQQMSQQQQAHMIRTGSLSSNLDQHQALEMKPRASTHSLSDWRSASGTITIDARLIPVSMIPHNGLKESAPGPAHAVYPAQEGTGLVMKQTTVGAVNSNTVAMVTAAQNQKQTKRHQDTGVSCDVKVFWSK</sequence>
<dbReference type="GO" id="GO:0000981">
    <property type="term" value="F:DNA-binding transcription factor activity, RNA polymerase II-specific"/>
    <property type="evidence" value="ECO:0007669"/>
    <property type="project" value="TreeGrafter"/>
</dbReference>
<gene>
    <name evidence="7" type="ORF">DPMN_194300</name>
</gene>
<dbReference type="GO" id="GO:0005634">
    <property type="term" value="C:nucleus"/>
    <property type="evidence" value="ECO:0007669"/>
    <property type="project" value="TreeGrafter"/>
</dbReference>
<dbReference type="AlphaFoldDB" id="A0A9D3Y203"/>
<name>A0A9D3Y203_DREPO</name>
<comment type="caution">
    <text evidence="7">The sequence shown here is derived from an EMBL/GenBank/DDBJ whole genome shotgun (WGS) entry which is preliminary data.</text>
</comment>
<keyword evidence="4" id="KW-0804">Transcription</keyword>
<evidence type="ECO:0000256" key="1">
    <source>
        <dbReference type="ARBA" id="ARBA00022553"/>
    </source>
</evidence>
<keyword evidence="2" id="KW-0805">Transcription regulation</keyword>
<dbReference type="Proteomes" id="UP000828390">
    <property type="component" value="Unassembled WGS sequence"/>
</dbReference>
<evidence type="ECO:0000256" key="4">
    <source>
        <dbReference type="ARBA" id="ARBA00023163"/>
    </source>
</evidence>
<keyword evidence="3" id="KW-0238">DNA-binding</keyword>
<organism evidence="7 8">
    <name type="scientific">Dreissena polymorpha</name>
    <name type="common">Zebra mussel</name>
    <name type="synonym">Mytilus polymorpha</name>
    <dbReference type="NCBI Taxonomy" id="45954"/>
    <lineage>
        <taxon>Eukaryota</taxon>
        <taxon>Metazoa</taxon>
        <taxon>Spiralia</taxon>
        <taxon>Lophotrochozoa</taxon>
        <taxon>Mollusca</taxon>
        <taxon>Bivalvia</taxon>
        <taxon>Autobranchia</taxon>
        <taxon>Heteroconchia</taxon>
        <taxon>Euheterodonta</taxon>
        <taxon>Imparidentia</taxon>
        <taxon>Neoheterodontei</taxon>
        <taxon>Myida</taxon>
        <taxon>Dreissenoidea</taxon>
        <taxon>Dreissenidae</taxon>
        <taxon>Dreissena</taxon>
    </lineage>
</organism>
<feature type="compositionally biased region" description="Low complexity" evidence="6">
    <location>
        <begin position="287"/>
        <end position="305"/>
    </location>
</feature>
<feature type="compositionally biased region" description="Low complexity" evidence="6">
    <location>
        <begin position="227"/>
        <end position="240"/>
    </location>
</feature>
<evidence type="ECO:0000313" key="8">
    <source>
        <dbReference type="Proteomes" id="UP000828390"/>
    </source>
</evidence>
<feature type="compositionally biased region" description="Polar residues" evidence="6">
    <location>
        <begin position="100"/>
        <end position="119"/>
    </location>
</feature>
<dbReference type="PANTHER" id="PTHR13059:SF13">
    <property type="entry name" value="PROTEIN CAPICUA HOMOLOG"/>
    <property type="match status" value="1"/>
</dbReference>
<feature type="compositionally biased region" description="Polar residues" evidence="6">
    <location>
        <begin position="1"/>
        <end position="15"/>
    </location>
</feature>
<feature type="region of interest" description="Disordered" evidence="6">
    <location>
        <begin position="1"/>
        <end position="133"/>
    </location>
</feature>
<feature type="compositionally biased region" description="Polar residues" evidence="6">
    <location>
        <begin position="64"/>
        <end position="86"/>
    </location>
</feature>
<keyword evidence="5" id="KW-0539">Nucleus</keyword>
<reference evidence="7" key="2">
    <citation type="submission" date="2020-11" db="EMBL/GenBank/DDBJ databases">
        <authorList>
            <person name="McCartney M.A."/>
            <person name="Auch B."/>
            <person name="Kono T."/>
            <person name="Mallez S."/>
            <person name="Becker A."/>
            <person name="Gohl D.M."/>
            <person name="Silverstein K.A.T."/>
            <person name="Koren S."/>
            <person name="Bechman K.B."/>
            <person name="Herman A."/>
            <person name="Abrahante J.E."/>
            <person name="Garbe J."/>
        </authorList>
    </citation>
    <scope>NUCLEOTIDE SEQUENCE</scope>
    <source>
        <strain evidence="7">Duluth1</strain>
        <tissue evidence="7">Whole animal</tissue>
    </source>
</reference>
<dbReference type="EMBL" id="JAIWYP010000022">
    <property type="protein sequence ID" value="KAH3692459.1"/>
    <property type="molecule type" value="Genomic_DNA"/>
</dbReference>
<keyword evidence="1" id="KW-0597">Phosphoprotein</keyword>
<evidence type="ECO:0000256" key="2">
    <source>
        <dbReference type="ARBA" id="ARBA00023015"/>
    </source>
</evidence>
<feature type="region of interest" description="Disordered" evidence="6">
    <location>
        <begin position="226"/>
        <end position="308"/>
    </location>
</feature>
<dbReference type="PANTHER" id="PTHR13059">
    <property type="entry name" value="HMG-BOX TRANSCRIPTION FACTOR BBX"/>
    <property type="match status" value="1"/>
</dbReference>